<gene>
    <name evidence="1" type="ORF">O6B92_08255</name>
</gene>
<protein>
    <submittedName>
        <fullName evidence="1">Uncharacterized protein</fullName>
    </submittedName>
</protein>
<name>A0A9Q4KRP5_9BACT</name>
<dbReference type="AlphaFoldDB" id="A0A9Q4KRP5"/>
<sequence length="80" mass="9572">MTKKSNIDFLKRRIVAKKNSIFIARKKRVIAVFDKTIQSVQFELNELRKKKKTFLDMCDRIDEDLKYANTTLKQKYTKLS</sequence>
<proteinExistence type="predicted"/>
<accession>A0A9Q4KRP5</accession>
<reference evidence="1" key="1">
    <citation type="submission" date="2022-12" db="EMBL/GenBank/DDBJ databases">
        <title>Species Delineation and Comparative Genomics within the Campylobacter ureolyticus Complex.</title>
        <authorList>
            <person name="Maki J."/>
            <person name="Howard M."/>
            <person name="Connelly S."/>
            <person name="Hardy D.J."/>
            <person name="Cameron A."/>
        </authorList>
    </citation>
    <scope>NUCLEOTIDE SEQUENCE</scope>
    <source>
        <strain evidence="1">URMC_786</strain>
    </source>
</reference>
<dbReference type="Proteomes" id="UP001075461">
    <property type="component" value="Unassembled WGS sequence"/>
</dbReference>
<organism evidence="1 2">
    <name type="scientific">Campylobacter ureolyticus</name>
    <dbReference type="NCBI Taxonomy" id="827"/>
    <lineage>
        <taxon>Bacteria</taxon>
        <taxon>Pseudomonadati</taxon>
        <taxon>Campylobacterota</taxon>
        <taxon>Epsilonproteobacteria</taxon>
        <taxon>Campylobacterales</taxon>
        <taxon>Campylobacteraceae</taxon>
        <taxon>Campylobacter</taxon>
    </lineage>
</organism>
<comment type="caution">
    <text evidence="1">The sequence shown here is derived from an EMBL/GenBank/DDBJ whole genome shotgun (WGS) entry which is preliminary data.</text>
</comment>
<dbReference type="EMBL" id="JAPXGP010000006">
    <property type="protein sequence ID" value="MCZ6162320.1"/>
    <property type="molecule type" value="Genomic_DNA"/>
</dbReference>
<evidence type="ECO:0000313" key="1">
    <source>
        <dbReference type="EMBL" id="MCZ6162320.1"/>
    </source>
</evidence>
<evidence type="ECO:0000313" key="2">
    <source>
        <dbReference type="Proteomes" id="UP001075461"/>
    </source>
</evidence>
<dbReference type="RefSeq" id="WP_269480557.1">
    <property type="nucleotide sequence ID" value="NZ_JAPXGH010000011.1"/>
</dbReference>